<dbReference type="Gene3D" id="1.10.8.60">
    <property type="match status" value="1"/>
</dbReference>
<dbReference type="InterPro" id="IPR059188">
    <property type="entry name" value="Znf_CLPX-like"/>
</dbReference>
<proteinExistence type="inferred from homology"/>
<dbReference type="HAMAP" id="MF_00175">
    <property type="entry name" value="ClpX"/>
    <property type="match status" value="1"/>
</dbReference>
<dbReference type="GO" id="GO:0051603">
    <property type="term" value="P:proteolysis involved in protein catabolic process"/>
    <property type="evidence" value="ECO:0007669"/>
    <property type="project" value="TreeGrafter"/>
</dbReference>
<dbReference type="FunFam" id="3.40.50.300:FF:000005">
    <property type="entry name" value="ATP-dependent Clp protease ATP-binding subunit ClpX"/>
    <property type="match status" value="1"/>
</dbReference>
<dbReference type="Pfam" id="PF07724">
    <property type="entry name" value="AAA_2"/>
    <property type="match status" value="1"/>
</dbReference>
<keyword evidence="3 6" id="KW-0862">Zinc</keyword>
<dbReference type="InterPro" id="IPR050052">
    <property type="entry name" value="ATP-dep_Clp_protease_ClpX"/>
</dbReference>
<keyword evidence="9" id="KW-0378">Hydrolase</keyword>
<dbReference type="PATRIC" id="fig|999894.6.peg.1064"/>
<comment type="subunit">
    <text evidence="6">Component of the ClpX-ClpP complex. Forms a hexameric ring that, in the presence of ATP, binds to fourteen ClpP subunits assembled into a disk-like structure with a central cavity, resembling the structure of eukaryotic proteasomes.</text>
</comment>
<dbReference type="Pfam" id="PF10431">
    <property type="entry name" value="ClpB_D2-small"/>
    <property type="match status" value="1"/>
</dbReference>
<gene>
    <name evidence="6" type="primary">clpX</name>
    <name evidence="9" type="ORF">TDIS_1069</name>
</gene>
<feature type="binding site" evidence="6 7">
    <location>
        <position position="37"/>
    </location>
    <ligand>
        <name>Zn(2+)</name>
        <dbReference type="ChEBI" id="CHEBI:29105"/>
    </ligand>
</feature>
<dbReference type="InterPro" id="IPR038366">
    <property type="entry name" value="Znf_CppX_C4_sf"/>
</dbReference>
<evidence type="ECO:0000256" key="1">
    <source>
        <dbReference type="ARBA" id="ARBA00022723"/>
    </source>
</evidence>
<dbReference type="PANTHER" id="PTHR48102">
    <property type="entry name" value="ATP-DEPENDENT CLP PROTEASE ATP-BINDING SUBUNIT CLPX-LIKE, MITOCHONDRIAL-RELATED"/>
    <property type="match status" value="1"/>
</dbReference>
<dbReference type="GO" id="GO:0016887">
    <property type="term" value="F:ATP hydrolysis activity"/>
    <property type="evidence" value="ECO:0007669"/>
    <property type="project" value="InterPro"/>
</dbReference>
<protein>
    <recommendedName>
        <fullName evidence="6">ATP-dependent Clp protease ATP-binding subunit ClpX</fullName>
    </recommendedName>
</protein>
<dbReference type="GO" id="GO:0051301">
    <property type="term" value="P:cell division"/>
    <property type="evidence" value="ECO:0007669"/>
    <property type="project" value="TreeGrafter"/>
</dbReference>
<dbReference type="SUPFAM" id="SSF57716">
    <property type="entry name" value="Glucocorticoid receptor-like (DNA-binding domain)"/>
    <property type="match status" value="1"/>
</dbReference>
<dbReference type="Pfam" id="PF06689">
    <property type="entry name" value="zf-C4_ClpX"/>
    <property type="match status" value="1"/>
</dbReference>
<feature type="binding site" evidence="6 7">
    <location>
        <position position="15"/>
    </location>
    <ligand>
        <name>Zn(2+)</name>
        <dbReference type="ChEBI" id="CHEBI:29105"/>
    </ligand>
</feature>
<dbReference type="Gene3D" id="3.40.50.300">
    <property type="entry name" value="P-loop containing nucleotide triphosphate hydrolases"/>
    <property type="match status" value="1"/>
</dbReference>
<dbReference type="RefSeq" id="WP_068670076.1">
    <property type="nucleotide sequence ID" value="NZ_LWLG01000006.1"/>
</dbReference>
<feature type="binding site" evidence="6 7">
    <location>
        <position position="34"/>
    </location>
    <ligand>
        <name>Zn(2+)</name>
        <dbReference type="ChEBI" id="CHEBI:29105"/>
    </ligand>
</feature>
<keyword evidence="1 6" id="KW-0479">Metal-binding</keyword>
<dbReference type="GO" id="GO:0051082">
    <property type="term" value="F:unfolded protein binding"/>
    <property type="evidence" value="ECO:0007669"/>
    <property type="project" value="UniProtKB-UniRule"/>
</dbReference>
<dbReference type="SMART" id="SM01086">
    <property type="entry name" value="ClpB_D2-small"/>
    <property type="match status" value="1"/>
</dbReference>
<dbReference type="Proteomes" id="UP000078390">
    <property type="component" value="Unassembled WGS sequence"/>
</dbReference>
<dbReference type="STRING" id="999894.TDIS_1069"/>
<feature type="binding site" evidence="6">
    <location>
        <begin position="117"/>
        <end position="124"/>
    </location>
    <ligand>
        <name>ATP</name>
        <dbReference type="ChEBI" id="CHEBI:30616"/>
    </ligand>
</feature>
<dbReference type="GO" id="GO:0046983">
    <property type="term" value="F:protein dimerization activity"/>
    <property type="evidence" value="ECO:0007669"/>
    <property type="project" value="UniProtKB-UniRule"/>
</dbReference>
<evidence type="ECO:0000313" key="10">
    <source>
        <dbReference type="Proteomes" id="UP000078390"/>
    </source>
</evidence>
<dbReference type="SUPFAM" id="SSF52540">
    <property type="entry name" value="P-loop containing nucleoside triphosphate hydrolases"/>
    <property type="match status" value="1"/>
</dbReference>
<dbReference type="NCBIfam" id="NF003745">
    <property type="entry name" value="PRK05342.1"/>
    <property type="match status" value="1"/>
</dbReference>
<keyword evidence="2 6" id="KW-0547">Nucleotide-binding</keyword>
<evidence type="ECO:0000313" key="9">
    <source>
        <dbReference type="EMBL" id="OAQ20780.1"/>
    </source>
</evidence>
<dbReference type="OrthoDB" id="9804062at2"/>
<dbReference type="InterPro" id="IPR046425">
    <property type="entry name" value="ClpX_bact"/>
</dbReference>
<evidence type="ECO:0000259" key="8">
    <source>
        <dbReference type="PROSITE" id="PS51902"/>
    </source>
</evidence>
<keyword evidence="4 6" id="KW-0067">ATP-binding</keyword>
<dbReference type="CDD" id="cd19497">
    <property type="entry name" value="RecA-like_ClpX"/>
    <property type="match status" value="1"/>
</dbReference>
<evidence type="ECO:0000256" key="3">
    <source>
        <dbReference type="ARBA" id="ARBA00022833"/>
    </source>
</evidence>
<feature type="domain" description="ClpX-type ZB" evidence="8">
    <location>
        <begin position="1"/>
        <end position="53"/>
    </location>
</feature>
<dbReference type="SMART" id="SM00994">
    <property type="entry name" value="zf-C4_ClpX"/>
    <property type="match status" value="1"/>
</dbReference>
<evidence type="ECO:0000256" key="7">
    <source>
        <dbReference type="PROSITE-ProRule" id="PRU01250"/>
    </source>
</evidence>
<dbReference type="GO" id="GO:0005524">
    <property type="term" value="F:ATP binding"/>
    <property type="evidence" value="ECO:0007669"/>
    <property type="project" value="UniProtKB-UniRule"/>
</dbReference>
<evidence type="ECO:0000256" key="6">
    <source>
        <dbReference type="HAMAP-Rule" id="MF_00175"/>
    </source>
</evidence>
<keyword evidence="5 6" id="KW-0143">Chaperone</keyword>
<dbReference type="SMART" id="SM00382">
    <property type="entry name" value="AAA"/>
    <property type="match status" value="1"/>
</dbReference>
<dbReference type="InterPro" id="IPR027417">
    <property type="entry name" value="P-loop_NTPase"/>
</dbReference>
<comment type="function">
    <text evidence="6">ATP-dependent specificity component of the Clp protease. It directs the protease to specific substrates. Can perform chaperone functions in the absence of ClpP.</text>
</comment>
<dbReference type="FunFam" id="1.10.8.60:FF:000002">
    <property type="entry name" value="ATP-dependent Clp protease ATP-binding subunit ClpX"/>
    <property type="match status" value="1"/>
</dbReference>
<dbReference type="InterPro" id="IPR003593">
    <property type="entry name" value="AAA+_ATPase"/>
</dbReference>
<dbReference type="Gene3D" id="6.20.220.10">
    <property type="entry name" value="ClpX chaperone, C4-type zinc finger domain"/>
    <property type="match status" value="1"/>
</dbReference>
<evidence type="ECO:0000256" key="4">
    <source>
        <dbReference type="ARBA" id="ARBA00022840"/>
    </source>
</evidence>
<dbReference type="InterPro" id="IPR010603">
    <property type="entry name" value="Znf_CppX_C4"/>
</dbReference>
<reference evidence="9 10" key="1">
    <citation type="submission" date="2016-04" db="EMBL/GenBank/DDBJ databases">
        <title>Genome analysis of Thermosulfurimonas dismutans, the first thermophilic sulfur-disproportionating bacterium of the phylum Thermodesulfobacteria.</title>
        <authorList>
            <person name="Mardanov A.V."/>
            <person name="Beletsky A.V."/>
            <person name="Kadnikov V.V."/>
            <person name="Slobodkin A.I."/>
            <person name="Ravin N.V."/>
        </authorList>
    </citation>
    <scope>NUCLEOTIDE SEQUENCE [LARGE SCALE GENOMIC DNA]</scope>
    <source>
        <strain evidence="9 10">S95</strain>
    </source>
</reference>
<dbReference type="GO" id="GO:0140662">
    <property type="term" value="F:ATP-dependent protein folding chaperone"/>
    <property type="evidence" value="ECO:0007669"/>
    <property type="project" value="InterPro"/>
</dbReference>
<dbReference type="InterPro" id="IPR004487">
    <property type="entry name" value="Clp_protease_ATP-bd_su_ClpX"/>
</dbReference>
<dbReference type="GO" id="GO:0009376">
    <property type="term" value="C:HslUV protease complex"/>
    <property type="evidence" value="ECO:0007669"/>
    <property type="project" value="TreeGrafter"/>
</dbReference>
<comment type="caution">
    <text evidence="9">The sequence shown here is derived from an EMBL/GenBank/DDBJ whole genome shotgun (WGS) entry which is preliminary data.</text>
</comment>
<name>A0A179D3X8_9BACT</name>
<comment type="similarity">
    <text evidence="6 7">Belongs to the ClpX chaperone family.</text>
</comment>
<accession>A0A179D3X8</accession>
<dbReference type="EMBL" id="LWLG01000006">
    <property type="protein sequence ID" value="OAQ20780.1"/>
    <property type="molecule type" value="Genomic_DNA"/>
</dbReference>
<dbReference type="PANTHER" id="PTHR48102:SF7">
    <property type="entry name" value="ATP-DEPENDENT CLP PROTEASE ATP-BINDING SUBUNIT CLPX-LIKE, MITOCHONDRIAL"/>
    <property type="match status" value="1"/>
</dbReference>
<dbReference type="GO" id="GO:0008270">
    <property type="term" value="F:zinc ion binding"/>
    <property type="evidence" value="ECO:0007669"/>
    <property type="project" value="UniProtKB-UniRule"/>
</dbReference>
<dbReference type="InterPro" id="IPR019489">
    <property type="entry name" value="Clp_ATPase_C"/>
</dbReference>
<sequence length="415" mass="46287">MNRSRTTSELHCSFCGKSQQEVRKLIAGPSVYICDECVELCNEIIAEDYEKELADEKLKRIPKPSEIKDFLDQYVVGQERAKKILAVAVHNHYKRIESGLNLKDVELQKSNILLIGPTGCGKTLLAQTLAKFLNVPFTIADATTLTEAGYVGEDVENILLNLLQAADFDLELAQRGIVYIDEIDKIARKSESPSITRDVSGEGVQQALLKILEGTIANIPPKGGRKHPQQEYIRMDTTNILFICGGAFVGLEEIIKQRLGKSGIGFGAKIKNVNDMSIGEILAQVQPEDLIKYGMIPEFVGRIPVVATLDELTEDELIKILTEPKNALVKQYQKLFEMDGVELRFTEGALRAIAREATRRKTGARGLRAILEEAMVDVMYELPSLEGVRECVITEEVILRKEKPIIIYEKKAQEA</sequence>
<evidence type="ECO:0000256" key="2">
    <source>
        <dbReference type="ARBA" id="ARBA00022741"/>
    </source>
</evidence>
<keyword evidence="10" id="KW-1185">Reference proteome</keyword>
<dbReference type="AlphaFoldDB" id="A0A179D3X8"/>
<dbReference type="InterPro" id="IPR003959">
    <property type="entry name" value="ATPase_AAA_core"/>
</dbReference>
<dbReference type="GO" id="GO:0008233">
    <property type="term" value="F:peptidase activity"/>
    <property type="evidence" value="ECO:0007669"/>
    <property type="project" value="UniProtKB-KW"/>
</dbReference>
<keyword evidence="9" id="KW-0645">Protease</keyword>
<dbReference type="NCBIfam" id="TIGR00382">
    <property type="entry name" value="clpX"/>
    <property type="match status" value="1"/>
</dbReference>
<organism evidence="9 10">
    <name type="scientific">Thermosulfurimonas dismutans</name>
    <dbReference type="NCBI Taxonomy" id="999894"/>
    <lineage>
        <taxon>Bacteria</taxon>
        <taxon>Pseudomonadati</taxon>
        <taxon>Thermodesulfobacteriota</taxon>
        <taxon>Thermodesulfobacteria</taxon>
        <taxon>Thermodesulfobacteriales</taxon>
        <taxon>Thermodesulfobacteriaceae</taxon>
        <taxon>Thermosulfurimonas</taxon>
    </lineage>
</organism>
<dbReference type="PROSITE" id="PS51902">
    <property type="entry name" value="CLPX_ZB"/>
    <property type="match status" value="1"/>
</dbReference>
<feature type="binding site" evidence="6 7">
    <location>
        <position position="12"/>
    </location>
    <ligand>
        <name>Zn(2+)</name>
        <dbReference type="ChEBI" id="CHEBI:29105"/>
    </ligand>
</feature>
<evidence type="ECO:0000256" key="5">
    <source>
        <dbReference type="ARBA" id="ARBA00023186"/>
    </source>
</evidence>